<accession>A0A2P2JYY4</accession>
<dbReference type="PANTHER" id="PTHR33785:SF12">
    <property type="entry name" value="DUF1685 FAMILY PROTEIN"/>
    <property type="match status" value="1"/>
</dbReference>
<dbReference type="InterPro" id="IPR012881">
    <property type="entry name" value="DUF1685"/>
</dbReference>
<proteinExistence type="predicted"/>
<sequence length="252" mass="28553">MNHSQDPTHMAAAEDVLKLFDSYWSEHTIFAKKRDPSTVPDSETNPVHKIHEKPKELCEVLSLPSTPLIRSLSDQNLSSRTCFIMDSCSPDSVLTTPKLQTVASGVEITEFHQTEGFIEKESTSTSEKIKRLQERRRSAGQKVMSKSLSDLEFEELKGFMDLGFVFSEEDRDSSLVSIIPGLQGLGRKKEEKEEKKKYRGRLQRPYLSEAWNGTGGKKKNPLTNLRIPDLADELNMKEHLRSWAQTVASTVK</sequence>
<dbReference type="EMBL" id="GGEC01018189">
    <property type="protein sequence ID" value="MBW98672.1"/>
    <property type="molecule type" value="Transcribed_RNA"/>
</dbReference>
<reference evidence="1" key="1">
    <citation type="submission" date="2018-02" db="EMBL/GenBank/DDBJ databases">
        <title>Rhizophora mucronata_Transcriptome.</title>
        <authorList>
            <person name="Meera S.P."/>
            <person name="Sreeshan A."/>
            <person name="Augustine A."/>
        </authorList>
    </citation>
    <scope>NUCLEOTIDE SEQUENCE</scope>
    <source>
        <tissue evidence="1">Leaf</tissue>
    </source>
</reference>
<dbReference type="Pfam" id="PF07939">
    <property type="entry name" value="DUF1685"/>
    <property type="match status" value="1"/>
</dbReference>
<organism evidence="1">
    <name type="scientific">Rhizophora mucronata</name>
    <name type="common">Asiatic mangrove</name>
    <dbReference type="NCBI Taxonomy" id="61149"/>
    <lineage>
        <taxon>Eukaryota</taxon>
        <taxon>Viridiplantae</taxon>
        <taxon>Streptophyta</taxon>
        <taxon>Embryophyta</taxon>
        <taxon>Tracheophyta</taxon>
        <taxon>Spermatophyta</taxon>
        <taxon>Magnoliopsida</taxon>
        <taxon>eudicotyledons</taxon>
        <taxon>Gunneridae</taxon>
        <taxon>Pentapetalae</taxon>
        <taxon>rosids</taxon>
        <taxon>fabids</taxon>
        <taxon>Malpighiales</taxon>
        <taxon>Rhizophoraceae</taxon>
        <taxon>Rhizophora</taxon>
    </lineage>
</organism>
<dbReference type="AlphaFoldDB" id="A0A2P2JYY4"/>
<dbReference type="PANTHER" id="PTHR33785">
    <property type="entry name" value="OS06G0550800 PROTEIN"/>
    <property type="match status" value="1"/>
</dbReference>
<evidence type="ECO:0000313" key="1">
    <source>
        <dbReference type="EMBL" id="MBW98672.1"/>
    </source>
</evidence>
<name>A0A2P2JYY4_RHIMU</name>
<protein>
    <submittedName>
        <fullName evidence="1">Uncharacterized protein LOC107412095</fullName>
    </submittedName>
</protein>